<dbReference type="OrthoDB" id="948713at2"/>
<comment type="caution">
    <text evidence="1">The sequence shown here is derived from an EMBL/GenBank/DDBJ whole genome shotgun (WGS) entry which is preliminary data.</text>
</comment>
<evidence type="ECO:0000313" key="2">
    <source>
        <dbReference type="Proteomes" id="UP000298471"/>
    </source>
</evidence>
<gene>
    <name evidence="1" type="ORF">E5K02_00415</name>
</gene>
<dbReference type="Proteomes" id="UP000298471">
    <property type="component" value="Unassembled WGS sequence"/>
</dbReference>
<proteinExistence type="predicted"/>
<name>A0A4Z0QH09_9BACT</name>
<keyword evidence="2" id="KW-1185">Reference proteome</keyword>
<protein>
    <submittedName>
        <fullName evidence="1">Uncharacterized protein</fullName>
    </submittedName>
</protein>
<sequence length="171" mass="19479">MAHYLIKSTDTRTFTLVANAAVLGELKYTEWFTFKAVLSLTNGPLLRIEPRGFWGTTIELKDQEETVLLSFKMHWNGNIVLKSRLGGVNNAFVLKNQSVLKGSYVLLDKKEQELLTILPDFKWNKTNYDYTVTSSELFESLPQKDILVLLAVHCTNYYMTMASSVIVTTMV</sequence>
<evidence type="ECO:0000313" key="1">
    <source>
        <dbReference type="EMBL" id="TGE27962.1"/>
    </source>
</evidence>
<organism evidence="1 2">
    <name type="scientific">Hymenobacter metallicola</name>
    <dbReference type="NCBI Taxonomy" id="2563114"/>
    <lineage>
        <taxon>Bacteria</taxon>
        <taxon>Pseudomonadati</taxon>
        <taxon>Bacteroidota</taxon>
        <taxon>Cytophagia</taxon>
        <taxon>Cytophagales</taxon>
        <taxon>Hymenobacteraceae</taxon>
        <taxon>Hymenobacter</taxon>
    </lineage>
</organism>
<reference evidence="1 2" key="1">
    <citation type="submission" date="2019-04" db="EMBL/GenBank/DDBJ databases">
        <authorList>
            <person name="Feng G."/>
            <person name="Zhang J."/>
            <person name="Zhu H."/>
        </authorList>
    </citation>
    <scope>NUCLEOTIDE SEQUENCE [LARGE SCALE GENOMIC DNA]</scope>
    <source>
        <strain evidence="1 2">9PBR-1</strain>
    </source>
</reference>
<dbReference type="EMBL" id="SRMB01000001">
    <property type="protein sequence ID" value="TGE27962.1"/>
    <property type="molecule type" value="Genomic_DNA"/>
</dbReference>
<accession>A0A4Z0QH09</accession>
<dbReference type="RefSeq" id="WP_135391335.1">
    <property type="nucleotide sequence ID" value="NZ_SRMB01000001.1"/>
</dbReference>
<dbReference type="AlphaFoldDB" id="A0A4Z0QH09"/>